<dbReference type="Proteomes" id="UP000297527">
    <property type="component" value="Unassembled WGS sequence"/>
</dbReference>
<gene>
    <name evidence="2" type="ORF">BCON_0151g00020</name>
</gene>
<dbReference type="PANTHER" id="PTHR46310">
    <property type="entry name" value="AMIDASE 1"/>
    <property type="match status" value="1"/>
</dbReference>
<dbReference type="Pfam" id="PF01425">
    <property type="entry name" value="Amidase"/>
    <property type="match status" value="1"/>
</dbReference>
<organism evidence="2 3">
    <name type="scientific">Botryotinia convoluta</name>
    <dbReference type="NCBI Taxonomy" id="54673"/>
    <lineage>
        <taxon>Eukaryota</taxon>
        <taxon>Fungi</taxon>
        <taxon>Dikarya</taxon>
        <taxon>Ascomycota</taxon>
        <taxon>Pezizomycotina</taxon>
        <taxon>Leotiomycetes</taxon>
        <taxon>Helotiales</taxon>
        <taxon>Sclerotiniaceae</taxon>
        <taxon>Botryotinia</taxon>
    </lineage>
</organism>
<feature type="domain" description="Amidase" evidence="1">
    <location>
        <begin position="171"/>
        <end position="593"/>
    </location>
</feature>
<evidence type="ECO:0000259" key="1">
    <source>
        <dbReference type="Pfam" id="PF01425"/>
    </source>
</evidence>
<dbReference type="OrthoDB" id="5423360at2759"/>
<dbReference type="SUPFAM" id="SSF75304">
    <property type="entry name" value="Amidase signature (AS) enzymes"/>
    <property type="match status" value="1"/>
</dbReference>
<dbReference type="InterPro" id="IPR036928">
    <property type="entry name" value="AS_sf"/>
</dbReference>
<dbReference type="EMBL" id="PQXN01000151">
    <property type="protein sequence ID" value="TGO51928.1"/>
    <property type="molecule type" value="Genomic_DNA"/>
</dbReference>
<evidence type="ECO:0000313" key="3">
    <source>
        <dbReference type="Proteomes" id="UP000297527"/>
    </source>
</evidence>
<dbReference type="InterPro" id="IPR023631">
    <property type="entry name" value="Amidase_dom"/>
</dbReference>
<dbReference type="AlphaFoldDB" id="A0A4Z1HSA1"/>
<name>A0A4Z1HSA1_9HELO</name>
<keyword evidence="3" id="KW-1185">Reference proteome</keyword>
<dbReference type="PANTHER" id="PTHR46310:SF7">
    <property type="entry name" value="AMIDASE 1"/>
    <property type="match status" value="1"/>
</dbReference>
<reference evidence="2 3" key="1">
    <citation type="submission" date="2017-12" db="EMBL/GenBank/DDBJ databases">
        <title>Comparative genomics of Botrytis spp.</title>
        <authorList>
            <person name="Valero-Jimenez C.A."/>
            <person name="Tapia P."/>
            <person name="Veloso J."/>
            <person name="Silva-Moreno E."/>
            <person name="Staats M."/>
            <person name="Valdes J.H."/>
            <person name="Van Kan J.A.L."/>
        </authorList>
    </citation>
    <scope>NUCLEOTIDE SEQUENCE [LARGE SCALE GENOMIC DNA]</scope>
    <source>
        <strain evidence="2 3">MUCL11595</strain>
    </source>
</reference>
<evidence type="ECO:0000313" key="2">
    <source>
        <dbReference type="EMBL" id="TGO51928.1"/>
    </source>
</evidence>
<sequence>MDSSVIHPSIVNIGTNSYLLGHGVSTNINGETTEGQVPLTILSVDVDNDQITQSWLDSKWEEFSRKDDVWCDIFARNVLAQESPGVLRLIANSGQSQILTLRSFEYEGVLPEGPYILSGSAIYSIYKSYPDPLGAFVCGVIPTAPGSNRYQRTPMSYVPVPSRLYSSPSHLRPLLGKRIAVKDIIDLEGVKTTVCSKAYEALRDVSSTTAPSIQKLIDEGAVIIGKVKTTPFSSGMGPRDWVDYQAPFNPRGCGYLDTSCSSAGSGAALAGYEWLDFTIGSDSLGSMVSPAADNGLFGIRPTHGRISCGGLVPVSSHLDTPGIFSRDISDFGAATKLWLGESDDSDPKSSSVMPTKLTILPERYENLAPEMKKVMEDFIQDFEKATQLQRTTTTMDELWKSHAPEESSEKTFAETFQTTLAHIQLYGHYNNTASFREDYRKRFGTEPYAEPLLRYKWDLGAKLTQDQLTTALKEKELFSNFMKEHLFSDGGVMLLPCALPDVPYRDGYFGSVEESGAPWQGFNVPITVFSSLGGGPAVSIPGISPPRKSRCSKCANGNDIVGQRLYDSKVTGAKEYQPVGLMLLGFPGTDEYLIDLVKHVLVASNRPLSVKTGRVAF</sequence>
<protein>
    <recommendedName>
        <fullName evidence="1">Amidase domain-containing protein</fullName>
    </recommendedName>
</protein>
<accession>A0A4Z1HSA1</accession>
<dbReference type="Gene3D" id="3.90.1300.10">
    <property type="entry name" value="Amidase signature (AS) domain"/>
    <property type="match status" value="1"/>
</dbReference>
<proteinExistence type="predicted"/>
<comment type="caution">
    <text evidence="2">The sequence shown here is derived from an EMBL/GenBank/DDBJ whole genome shotgun (WGS) entry which is preliminary data.</text>
</comment>